<dbReference type="PRINTS" id="PR01415">
    <property type="entry name" value="ANKYRIN"/>
</dbReference>
<gene>
    <name evidence="1" type="ORF">DVH24_038957</name>
</gene>
<keyword evidence="2" id="KW-1185">Reference proteome</keyword>
<reference evidence="1 2" key="1">
    <citation type="submission" date="2018-10" db="EMBL/GenBank/DDBJ databases">
        <title>A high-quality apple genome assembly.</title>
        <authorList>
            <person name="Hu J."/>
        </authorList>
    </citation>
    <scope>NUCLEOTIDE SEQUENCE [LARGE SCALE GENOMIC DNA]</scope>
    <source>
        <strain evidence="2">cv. HFTH1</strain>
        <tissue evidence="1">Young leaf</tissue>
    </source>
</reference>
<dbReference type="InterPro" id="IPR002110">
    <property type="entry name" value="Ankyrin_rpt"/>
</dbReference>
<evidence type="ECO:0000313" key="2">
    <source>
        <dbReference type="Proteomes" id="UP000290289"/>
    </source>
</evidence>
<dbReference type="STRING" id="3750.A0A498KGS3"/>
<dbReference type="EMBL" id="RDQH01000329">
    <property type="protein sequence ID" value="RXI04683.1"/>
    <property type="molecule type" value="Genomic_DNA"/>
</dbReference>
<sequence length="100" mass="10954">MNAKDEDGYIALHCAAESGHVDVIKIKKGVDVEARTNKGVIALQIAESLHYVGITRILIHRGATKDNKEEIIKGGMKKKKSSRARALRGSFDRSMPLVVV</sequence>
<evidence type="ECO:0000313" key="1">
    <source>
        <dbReference type="EMBL" id="RXI04683.1"/>
    </source>
</evidence>
<dbReference type="Pfam" id="PF12796">
    <property type="entry name" value="Ank_2"/>
    <property type="match status" value="1"/>
</dbReference>
<organism evidence="1 2">
    <name type="scientific">Malus domestica</name>
    <name type="common">Apple</name>
    <name type="synonym">Pyrus malus</name>
    <dbReference type="NCBI Taxonomy" id="3750"/>
    <lineage>
        <taxon>Eukaryota</taxon>
        <taxon>Viridiplantae</taxon>
        <taxon>Streptophyta</taxon>
        <taxon>Embryophyta</taxon>
        <taxon>Tracheophyta</taxon>
        <taxon>Spermatophyta</taxon>
        <taxon>Magnoliopsida</taxon>
        <taxon>eudicotyledons</taxon>
        <taxon>Gunneridae</taxon>
        <taxon>Pentapetalae</taxon>
        <taxon>rosids</taxon>
        <taxon>fabids</taxon>
        <taxon>Rosales</taxon>
        <taxon>Rosaceae</taxon>
        <taxon>Amygdaloideae</taxon>
        <taxon>Maleae</taxon>
        <taxon>Malus</taxon>
    </lineage>
</organism>
<comment type="caution">
    <text evidence="1">The sequence shown here is derived from an EMBL/GenBank/DDBJ whole genome shotgun (WGS) entry which is preliminary data.</text>
</comment>
<dbReference type="AlphaFoldDB" id="A0A498KGS3"/>
<name>A0A498KGS3_MALDO</name>
<proteinExistence type="predicted"/>
<protein>
    <submittedName>
        <fullName evidence="1">Uncharacterized protein</fullName>
    </submittedName>
</protein>
<dbReference type="InterPro" id="IPR036770">
    <property type="entry name" value="Ankyrin_rpt-contain_sf"/>
</dbReference>
<accession>A0A498KGS3</accession>
<dbReference type="SUPFAM" id="SSF48403">
    <property type="entry name" value="Ankyrin repeat"/>
    <property type="match status" value="1"/>
</dbReference>
<dbReference type="Gene3D" id="1.25.40.20">
    <property type="entry name" value="Ankyrin repeat-containing domain"/>
    <property type="match status" value="1"/>
</dbReference>
<dbReference type="Proteomes" id="UP000290289">
    <property type="component" value="Chromosome 3"/>
</dbReference>